<dbReference type="GO" id="GO:0016592">
    <property type="term" value="C:mediator complex"/>
    <property type="evidence" value="ECO:0007669"/>
    <property type="project" value="InterPro"/>
</dbReference>
<proteinExistence type="predicted"/>
<evidence type="ECO:0000313" key="5">
    <source>
        <dbReference type="EMBL" id="CDW84611.1"/>
    </source>
</evidence>
<dbReference type="AlphaFoldDB" id="A0A078ARK3"/>
<keyword evidence="6" id="KW-1185">Reference proteome</keyword>
<comment type="subcellular location">
    <subcellularLocation>
        <location evidence="1">Nucleus</location>
    </subcellularLocation>
</comment>
<evidence type="ECO:0000256" key="3">
    <source>
        <dbReference type="ARBA" id="ARBA00023163"/>
    </source>
</evidence>
<dbReference type="Proteomes" id="UP000039865">
    <property type="component" value="Unassembled WGS sequence"/>
</dbReference>
<keyword evidence="5" id="KW-0418">Kinase</keyword>
<evidence type="ECO:0000256" key="1">
    <source>
        <dbReference type="ARBA" id="ARBA00004123"/>
    </source>
</evidence>
<dbReference type="EMBL" id="CCKQ01012982">
    <property type="protein sequence ID" value="CDW84611.1"/>
    <property type="molecule type" value="Genomic_DNA"/>
</dbReference>
<evidence type="ECO:0000256" key="4">
    <source>
        <dbReference type="ARBA" id="ARBA00023242"/>
    </source>
</evidence>
<keyword evidence="3" id="KW-0804">Transcription</keyword>
<dbReference type="GO" id="GO:0016301">
    <property type="term" value="F:kinase activity"/>
    <property type="evidence" value="ECO:0007669"/>
    <property type="project" value="UniProtKB-KW"/>
</dbReference>
<keyword evidence="5" id="KW-0808">Transferase</keyword>
<reference evidence="5 6" key="1">
    <citation type="submission" date="2014-06" db="EMBL/GenBank/DDBJ databases">
        <authorList>
            <person name="Swart Estienne"/>
        </authorList>
    </citation>
    <scope>NUCLEOTIDE SEQUENCE [LARGE SCALE GENOMIC DNA]</scope>
    <source>
        <strain evidence="5 6">130c</strain>
    </source>
</reference>
<dbReference type="InParanoid" id="A0A078ARK3"/>
<keyword evidence="4" id="KW-0539">Nucleus</keyword>
<dbReference type="SUPFAM" id="SSF140718">
    <property type="entry name" value="Mediator hinge subcomplex-like"/>
    <property type="match status" value="1"/>
</dbReference>
<sequence>MPDPPAYYKQFVNDSQDIRPPDIQRLLNKNYRLRYFDSMVVQGFQDYINFMSNDFNMSQEVMKQQAFEKSNLIKELTINAMHFLNKLRRKQAIINLKNELESSMKKRNMASENMIRQIKESIEIINEGLLIEERENNSNSDNERIDDDNEIQI</sequence>
<dbReference type="InterPro" id="IPR044888">
    <property type="entry name" value="Mediatior_Med7_sf"/>
</dbReference>
<name>A0A078ARK3_STYLE</name>
<dbReference type="InterPro" id="IPR037212">
    <property type="entry name" value="Med7/Med21-like"/>
</dbReference>
<organism evidence="5 6">
    <name type="scientific">Stylonychia lemnae</name>
    <name type="common">Ciliate</name>
    <dbReference type="NCBI Taxonomy" id="5949"/>
    <lineage>
        <taxon>Eukaryota</taxon>
        <taxon>Sar</taxon>
        <taxon>Alveolata</taxon>
        <taxon>Ciliophora</taxon>
        <taxon>Intramacronucleata</taxon>
        <taxon>Spirotrichea</taxon>
        <taxon>Stichotrichia</taxon>
        <taxon>Sporadotrichida</taxon>
        <taxon>Oxytrichidae</taxon>
        <taxon>Stylonychinae</taxon>
        <taxon>Stylonychia</taxon>
    </lineage>
</organism>
<protein>
    <submittedName>
        <fullName evidence="5">Protein kinase domain containing protein</fullName>
    </submittedName>
</protein>
<keyword evidence="2" id="KW-0805">Transcription regulation</keyword>
<evidence type="ECO:0000313" key="6">
    <source>
        <dbReference type="Proteomes" id="UP000039865"/>
    </source>
</evidence>
<dbReference type="Gene3D" id="6.10.140.200">
    <property type="match status" value="1"/>
</dbReference>
<evidence type="ECO:0000256" key="2">
    <source>
        <dbReference type="ARBA" id="ARBA00023015"/>
    </source>
</evidence>
<gene>
    <name evidence="5" type="primary">Contig13278.g14170</name>
    <name evidence="5" type="ORF">STYLEM_13676</name>
</gene>
<accession>A0A078ARK3</accession>